<name>A0A2I1HXR1_9ACTO</name>
<organism evidence="1 2">
    <name type="scientific">Schaalia odontolytica</name>
    <dbReference type="NCBI Taxonomy" id="1660"/>
    <lineage>
        <taxon>Bacteria</taxon>
        <taxon>Bacillati</taxon>
        <taxon>Actinomycetota</taxon>
        <taxon>Actinomycetes</taxon>
        <taxon>Actinomycetales</taxon>
        <taxon>Actinomycetaceae</taxon>
        <taxon>Schaalia</taxon>
    </lineage>
</organism>
<dbReference type="Proteomes" id="UP000234198">
    <property type="component" value="Unassembled WGS sequence"/>
</dbReference>
<evidence type="ECO:0000313" key="1">
    <source>
        <dbReference type="EMBL" id="PKY63655.1"/>
    </source>
</evidence>
<evidence type="ECO:0000313" key="2">
    <source>
        <dbReference type="Proteomes" id="UP000234198"/>
    </source>
</evidence>
<comment type="caution">
    <text evidence="1">The sequence shown here is derived from an EMBL/GenBank/DDBJ whole genome shotgun (WGS) entry which is preliminary data.</text>
</comment>
<gene>
    <name evidence="1" type="ORF">CYJ22_09945</name>
</gene>
<proteinExistence type="predicted"/>
<protein>
    <submittedName>
        <fullName evidence="1">Uncharacterized protein</fullName>
    </submittedName>
</protein>
<accession>A0A2I1HXR1</accession>
<sequence>MNEDNIKSLLTLLESLPPTPSVTFRGYVDTSITEPRAIASPVLTATSHNISIATNNLAVPQVAIFIGQNGRDLSRLMMGAPSFNLEEVTYMPGSYFYVHPAQELLGVTIQIYEEMRLTEGGKSLAPTRVLDSWTPILIEFEPALRAARSQRVDLPEGASERFLIPVG</sequence>
<reference evidence="1 2" key="1">
    <citation type="submission" date="2017-12" db="EMBL/GenBank/DDBJ databases">
        <title>Phylogenetic diversity of female urinary microbiome.</title>
        <authorList>
            <person name="Thomas-White K."/>
            <person name="Wolfe A.J."/>
        </authorList>
    </citation>
    <scope>NUCLEOTIDE SEQUENCE [LARGE SCALE GENOMIC DNA]</scope>
    <source>
        <strain evidence="1 2">UMB0018</strain>
    </source>
</reference>
<dbReference type="RefSeq" id="WP_101602499.1">
    <property type="nucleotide sequence ID" value="NZ_PKKM01000021.1"/>
</dbReference>
<dbReference type="AlphaFoldDB" id="A0A2I1HXR1"/>
<dbReference type="EMBL" id="PKKM01000021">
    <property type="protein sequence ID" value="PKY63655.1"/>
    <property type="molecule type" value="Genomic_DNA"/>
</dbReference>